<protein>
    <submittedName>
        <fullName evidence="1">Uncharacterized protein</fullName>
    </submittedName>
</protein>
<comment type="caution">
    <text evidence="1">The sequence shown here is derived from an EMBL/GenBank/DDBJ whole genome shotgun (WGS) entry which is preliminary data.</text>
</comment>
<dbReference type="Proteomes" id="UP001281147">
    <property type="component" value="Unassembled WGS sequence"/>
</dbReference>
<name>A0ACC3NEV0_9PEZI</name>
<keyword evidence="2" id="KW-1185">Reference proteome</keyword>
<evidence type="ECO:0000313" key="2">
    <source>
        <dbReference type="Proteomes" id="UP001281147"/>
    </source>
</evidence>
<organism evidence="1 2">
    <name type="scientific">Vermiconidia calcicola</name>
    <dbReference type="NCBI Taxonomy" id="1690605"/>
    <lineage>
        <taxon>Eukaryota</taxon>
        <taxon>Fungi</taxon>
        <taxon>Dikarya</taxon>
        <taxon>Ascomycota</taxon>
        <taxon>Pezizomycotina</taxon>
        <taxon>Dothideomycetes</taxon>
        <taxon>Dothideomycetidae</taxon>
        <taxon>Mycosphaerellales</taxon>
        <taxon>Extremaceae</taxon>
        <taxon>Vermiconidia</taxon>
    </lineage>
</organism>
<gene>
    <name evidence="1" type="ORF">LTR37_007028</name>
</gene>
<dbReference type="EMBL" id="JAUTXU010000048">
    <property type="protein sequence ID" value="KAK3715540.1"/>
    <property type="molecule type" value="Genomic_DNA"/>
</dbReference>
<sequence length="603" mass="65836">MDILEPRVSKREKKLDLSYELPNRMHCSQIYPLQAPNGSTVVLYGHDRGLRVLWRGGKRPKEPDTKKRPPKANGVDKKQDVIVIDDSDDEPQQNQPEDTEDQYEDEEDEQDPDCPYPRVIQDLDVDLGTEVLHIAVPSITSAAASQIPKRANTHIVVAIACSDTKLLLMTIPLKPPTFANKQEYFQQNVTELKLEGDGSIFHGLAIKFVAKEDDSRHRSGSRSADGDGRLLIAAVAKGMSIWSLKLSKDTVSSSEPLLPLFRSTVTASAVALQSSLNQNLVLVVDRSGAVRIFDPFTSSENSARPSSRGSESATPAGQKKPGQWVMSYHTPFHTPKNSPALARRKKILSASWILGARSILVLLEDGEWGIWDLYGTPQAGKNTEDFALHGYLDSSSTPETADLGKPRKNASKLAPMTPNTRKAKSENLFSGSPKVSGVAPTGGISVSTSSGRSGQVDESIVMWYNSEIYSIPSMQSFWQRSTNNTGGGFGSLYAPGLTHISDVNLMNESITSISQFASSSATSSLGQMNTPRDLLVSAEHRFIVLQSFKPPAASRMLFQPTTEHPASRDQRMLDVGELDLGGIDSMLDGMAGDGRARRVDFAR</sequence>
<proteinExistence type="predicted"/>
<evidence type="ECO:0000313" key="1">
    <source>
        <dbReference type="EMBL" id="KAK3715540.1"/>
    </source>
</evidence>
<accession>A0ACC3NEV0</accession>
<reference evidence="1" key="1">
    <citation type="submission" date="2023-07" db="EMBL/GenBank/DDBJ databases">
        <title>Black Yeasts Isolated from many extreme environments.</title>
        <authorList>
            <person name="Coleine C."/>
            <person name="Stajich J.E."/>
            <person name="Selbmann L."/>
        </authorList>
    </citation>
    <scope>NUCLEOTIDE SEQUENCE</scope>
    <source>
        <strain evidence="1">CCFEE 5714</strain>
    </source>
</reference>